<organism evidence="2 3">
    <name type="scientific">Luteimonas flava</name>
    <dbReference type="NCBI Taxonomy" id="3115822"/>
    <lineage>
        <taxon>Bacteria</taxon>
        <taxon>Pseudomonadati</taxon>
        <taxon>Pseudomonadota</taxon>
        <taxon>Gammaproteobacteria</taxon>
        <taxon>Lysobacterales</taxon>
        <taxon>Lysobacteraceae</taxon>
        <taxon>Luteimonas</taxon>
    </lineage>
</organism>
<evidence type="ECO:0000313" key="3">
    <source>
        <dbReference type="Proteomes" id="UP001358324"/>
    </source>
</evidence>
<reference evidence="2 3" key="1">
    <citation type="submission" date="2024-01" db="EMBL/GenBank/DDBJ databases">
        <title>Novel species of the genus Luteimonas isolated from rivers.</title>
        <authorList>
            <person name="Lu H."/>
        </authorList>
    </citation>
    <scope>NUCLEOTIDE SEQUENCE [LARGE SCALE GENOMIC DNA]</scope>
    <source>
        <strain evidence="2 3">SMYT11W</strain>
    </source>
</reference>
<keyword evidence="3" id="KW-1185">Reference proteome</keyword>
<proteinExistence type="predicted"/>
<protein>
    <submittedName>
        <fullName evidence="2">DUF3060 domain-containing protein</fullName>
    </submittedName>
</protein>
<gene>
    <name evidence="2" type="ORF">V3391_05955</name>
</gene>
<dbReference type="InterPro" id="IPR021417">
    <property type="entry name" value="DUF3060"/>
</dbReference>
<feature type="chain" id="PRO_5045648509" evidence="1">
    <location>
        <begin position="18"/>
        <end position="176"/>
    </location>
</feature>
<feature type="signal peptide" evidence="1">
    <location>
        <begin position="1"/>
        <end position="17"/>
    </location>
</feature>
<keyword evidence="1" id="KW-0732">Signal</keyword>
<dbReference type="PROSITE" id="PS51257">
    <property type="entry name" value="PROKAR_LIPOPROTEIN"/>
    <property type="match status" value="1"/>
</dbReference>
<dbReference type="RefSeq" id="WP_332077482.1">
    <property type="nucleotide sequence ID" value="NZ_JAZHBM010000001.1"/>
</dbReference>
<evidence type="ECO:0000256" key="1">
    <source>
        <dbReference type="SAM" id="SignalP"/>
    </source>
</evidence>
<dbReference type="EMBL" id="JAZHBM010000001">
    <property type="protein sequence ID" value="MEF3081757.1"/>
    <property type="molecule type" value="Genomic_DNA"/>
</dbReference>
<evidence type="ECO:0000313" key="2">
    <source>
        <dbReference type="EMBL" id="MEF3081757.1"/>
    </source>
</evidence>
<accession>A0ABU7WDD6</accession>
<dbReference type="Proteomes" id="UP001358324">
    <property type="component" value="Unassembled WGS sequence"/>
</dbReference>
<comment type="caution">
    <text evidence="2">The sequence shown here is derived from an EMBL/GenBank/DDBJ whole genome shotgun (WGS) entry which is preliminary data.</text>
</comment>
<dbReference type="Pfam" id="PF11259">
    <property type="entry name" value="DUF3060"/>
    <property type="match status" value="1"/>
</dbReference>
<name>A0ABU7WDD6_9GAMM</name>
<sequence length="176" mass="17903">MRHLPLLLCLTAFSLTACDRQPSPADASAGASPTQAASQGASAAVSGVLTDPASGAQCSGQDVAITRDGFDLVLNGDCGAVVITASDGAVNVEHATSVRVEGSQVTVLNSHVGNVDVRGTDNTLNLTEVDALEISGDRNTVLARRIDRVTFTGASNVVNPDNTPALEDSGTGNRVM</sequence>